<dbReference type="InterPro" id="IPR012551">
    <property type="entry name" value="DUF1707_SHOCT-like"/>
</dbReference>
<dbReference type="AlphaFoldDB" id="A0A233SXA7"/>
<evidence type="ECO:0000313" key="3">
    <source>
        <dbReference type="Proteomes" id="UP000215483"/>
    </source>
</evidence>
<keyword evidence="3" id="KW-1185">Reference proteome</keyword>
<organism evidence="2 3">
    <name type="scientific">Streptomyces diastatochromogenes</name>
    <dbReference type="NCBI Taxonomy" id="42236"/>
    <lineage>
        <taxon>Bacteria</taxon>
        <taxon>Bacillati</taxon>
        <taxon>Actinomycetota</taxon>
        <taxon>Actinomycetes</taxon>
        <taxon>Kitasatosporales</taxon>
        <taxon>Streptomycetaceae</taxon>
        <taxon>Streptomyces</taxon>
    </lineage>
</organism>
<feature type="domain" description="DUF1707" evidence="1">
    <location>
        <begin position="14"/>
        <end position="66"/>
    </location>
</feature>
<dbReference type="Proteomes" id="UP000215483">
    <property type="component" value="Unassembled WGS sequence"/>
</dbReference>
<dbReference type="Pfam" id="PF08044">
    <property type="entry name" value="DUF1707"/>
    <property type="match status" value="1"/>
</dbReference>
<gene>
    <name evidence="2" type="ORF">BEK98_00750</name>
</gene>
<accession>A0A233SXA7</accession>
<reference evidence="2 3" key="1">
    <citation type="submission" date="2016-07" db="EMBL/GenBank/DDBJ databases">
        <title>Draft genome of Streptomyces diastatochromogenes.</title>
        <authorList>
            <person name="Podduturi R."/>
            <person name="Lukassen M.B."/>
            <person name="Clausen N."/>
            <person name="Nielsen J.L."/>
            <person name="Jorgensen N.O."/>
        </authorList>
    </citation>
    <scope>NUCLEOTIDE SEQUENCE [LARGE SCALE GENOMIC DNA]</scope>
    <source>
        <strain evidence="2 3">DSM 40608</strain>
    </source>
</reference>
<evidence type="ECO:0000313" key="2">
    <source>
        <dbReference type="EMBL" id="OXZ00271.1"/>
    </source>
</evidence>
<comment type="caution">
    <text evidence="2">The sequence shown here is derived from an EMBL/GenBank/DDBJ whole genome shotgun (WGS) entry which is preliminary data.</text>
</comment>
<dbReference type="PANTHER" id="PTHR40763:SF5">
    <property type="entry name" value="MEMBRANE PROTEIN"/>
    <property type="match status" value="1"/>
</dbReference>
<evidence type="ECO:0000259" key="1">
    <source>
        <dbReference type="Pfam" id="PF08044"/>
    </source>
</evidence>
<dbReference type="RefSeq" id="WP_208642968.1">
    <property type="nucleotide sequence ID" value="NZ_MCGQ01000002.1"/>
</dbReference>
<name>A0A233SXA7_STRDA</name>
<dbReference type="EMBL" id="MCGQ01000002">
    <property type="protein sequence ID" value="OXZ00271.1"/>
    <property type="molecule type" value="Genomic_DNA"/>
</dbReference>
<protein>
    <recommendedName>
        <fullName evidence="1">DUF1707 domain-containing protein</fullName>
    </recommendedName>
</protein>
<dbReference type="PANTHER" id="PTHR40763">
    <property type="entry name" value="MEMBRANE PROTEIN-RELATED"/>
    <property type="match status" value="1"/>
</dbReference>
<proteinExistence type="predicted"/>
<sequence>MSAELVPMDVPCGLRASHADRDRVVDALTAAAGDGRLTAEEHEERVGAALSARTLGELAELTADLPDAAGAAPVKDVVRIEQQASSTTRGDGWSVPRRMEIDSEWGDVTLDFTRAAITHDTLRIDLDLRGGTLRLITRPGVVVDTDSLVIGYGTTKVRPAGKPGVPVVLRVEIHGRLNMGRLEVRPPRRLFGGKTATA</sequence>